<dbReference type="NCBIfam" id="TIGR01709">
    <property type="entry name" value="typeII_sec_gspL"/>
    <property type="match status" value="1"/>
</dbReference>
<evidence type="ECO:0000256" key="1">
    <source>
        <dbReference type="ARBA" id="ARBA00004377"/>
    </source>
</evidence>
<evidence type="ECO:0000259" key="11">
    <source>
        <dbReference type="Pfam" id="PF05134"/>
    </source>
</evidence>
<dbReference type="Gene3D" id="3.30.420.380">
    <property type="match status" value="1"/>
</dbReference>
<evidence type="ECO:0000259" key="12">
    <source>
        <dbReference type="Pfam" id="PF12693"/>
    </source>
</evidence>
<organism evidence="13 14">
    <name type="scientific">Ideonella paludis</name>
    <dbReference type="NCBI Taxonomy" id="1233411"/>
    <lineage>
        <taxon>Bacteria</taxon>
        <taxon>Pseudomonadati</taxon>
        <taxon>Pseudomonadota</taxon>
        <taxon>Betaproteobacteria</taxon>
        <taxon>Burkholderiales</taxon>
        <taxon>Sphaerotilaceae</taxon>
        <taxon>Ideonella</taxon>
    </lineage>
</organism>
<keyword evidence="5" id="KW-0997">Cell inner membrane</keyword>
<reference evidence="13 14" key="1">
    <citation type="submission" date="2021-04" db="EMBL/GenBank/DDBJ databases">
        <title>The genome sequence of type strain Ideonella paludis KCTC 32238.</title>
        <authorList>
            <person name="Liu Y."/>
        </authorList>
    </citation>
    <scope>NUCLEOTIDE SEQUENCE [LARGE SCALE GENOMIC DNA]</scope>
    <source>
        <strain evidence="13 14">KCTC 32238</strain>
    </source>
</reference>
<dbReference type="EMBL" id="JAGQDG010000003">
    <property type="protein sequence ID" value="MBQ0935396.1"/>
    <property type="molecule type" value="Genomic_DNA"/>
</dbReference>
<keyword evidence="8" id="KW-1133">Transmembrane helix</keyword>
<gene>
    <name evidence="13" type="ORF">KAK11_08660</name>
</gene>
<name>A0ABS5DW66_9BURK</name>
<feature type="compositionally biased region" description="Pro residues" evidence="10">
    <location>
        <begin position="437"/>
        <end position="467"/>
    </location>
</feature>
<dbReference type="Pfam" id="PF05134">
    <property type="entry name" value="T2SSL"/>
    <property type="match status" value="1"/>
</dbReference>
<feature type="compositionally biased region" description="Low complexity" evidence="10">
    <location>
        <begin position="468"/>
        <end position="478"/>
    </location>
</feature>
<keyword evidence="4" id="KW-1003">Cell membrane</keyword>
<comment type="subcellular location">
    <subcellularLocation>
        <location evidence="1">Cell inner membrane</location>
        <topology evidence="1">Single-pass membrane protein</topology>
    </subcellularLocation>
</comment>
<evidence type="ECO:0000256" key="10">
    <source>
        <dbReference type="SAM" id="MobiDB-lite"/>
    </source>
</evidence>
<feature type="region of interest" description="Disordered" evidence="10">
    <location>
        <begin position="408"/>
        <end position="488"/>
    </location>
</feature>
<evidence type="ECO:0000313" key="14">
    <source>
        <dbReference type="Proteomes" id="UP000672097"/>
    </source>
</evidence>
<accession>A0ABS5DW66</accession>
<dbReference type="InterPro" id="IPR025691">
    <property type="entry name" value="GspL_pp_dom"/>
</dbReference>
<evidence type="ECO:0000256" key="4">
    <source>
        <dbReference type="ARBA" id="ARBA00022475"/>
    </source>
</evidence>
<keyword evidence="7" id="KW-0653">Protein transport</keyword>
<evidence type="ECO:0000313" key="13">
    <source>
        <dbReference type="EMBL" id="MBQ0935396.1"/>
    </source>
</evidence>
<keyword evidence="14" id="KW-1185">Reference proteome</keyword>
<sequence>MSTLIVLLPEQPRLQASQADVPLPRADSALHFVLTADGQQVLQRGLAAVADWPKADALVAVVPIGDVAWHRLSAPKAPAGKLRAAVISMLEEAVLDDEDDLHVALSPQFKAGEPSWVALLNKPWLKAQLDAIEATGLSVDRVVPAWTPEGPPAAHVWRRGAEAGQAGQAWLAWRDDDGALHLPLASEAVRLLLARQPADQNVAWTASPDGAEEAARWAGDALATQSADQQLLAAARSDWNLRQFDLTARHRGSRMATESWRLFWHGENWRWVRWGLIALVAVQLVGGRLWAWQQEKALAQKSAARTQIVQKTFPQIRAVREPLAQMQREVEQMRSAAGRPGDADLEPLLQAADTAWPPSRGAADNLMFEPGKLVIVSAGWTPQEVDGFRERLRPLGYQVDDTQGRLTLTPAKFKPNPAAAGAPPALPKPAAVAAPSPLSPPAAVPGARPLPAPTTGPAPGAAPPAPEPLQVQPEQQPPYGAGQPKATI</sequence>
<evidence type="ECO:0000256" key="8">
    <source>
        <dbReference type="ARBA" id="ARBA00022989"/>
    </source>
</evidence>
<dbReference type="Proteomes" id="UP000672097">
    <property type="component" value="Unassembled WGS sequence"/>
</dbReference>
<dbReference type="InterPro" id="IPR007812">
    <property type="entry name" value="T2SS_protein-GspL"/>
</dbReference>
<evidence type="ECO:0000256" key="9">
    <source>
        <dbReference type="ARBA" id="ARBA00023136"/>
    </source>
</evidence>
<feature type="domain" description="GspL cytoplasmic actin-ATPase-like" evidence="11">
    <location>
        <begin position="36"/>
        <end position="145"/>
    </location>
</feature>
<dbReference type="SUPFAM" id="SSF53067">
    <property type="entry name" value="Actin-like ATPase domain"/>
    <property type="match status" value="1"/>
</dbReference>
<evidence type="ECO:0000256" key="7">
    <source>
        <dbReference type="ARBA" id="ARBA00022927"/>
    </source>
</evidence>
<keyword evidence="9" id="KW-0472">Membrane</keyword>
<proteinExistence type="inferred from homology"/>
<keyword evidence="3" id="KW-0813">Transport</keyword>
<protein>
    <submittedName>
        <fullName evidence="13">General secretion pathway protein GspL</fullName>
    </submittedName>
</protein>
<evidence type="ECO:0000256" key="3">
    <source>
        <dbReference type="ARBA" id="ARBA00022448"/>
    </source>
</evidence>
<feature type="domain" description="GspL periplasmic" evidence="12">
    <location>
        <begin position="267"/>
        <end position="400"/>
    </location>
</feature>
<evidence type="ECO:0000256" key="2">
    <source>
        <dbReference type="ARBA" id="ARBA00005318"/>
    </source>
</evidence>
<comment type="similarity">
    <text evidence="2">Belongs to the GSP L family.</text>
</comment>
<feature type="compositionally biased region" description="Low complexity" evidence="10">
    <location>
        <begin position="410"/>
        <end position="436"/>
    </location>
</feature>
<evidence type="ECO:0000256" key="6">
    <source>
        <dbReference type="ARBA" id="ARBA00022692"/>
    </source>
</evidence>
<comment type="caution">
    <text evidence="13">The sequence shown here is derived from an EMBL/GenBank/DDBJ whole genome shotgun (WGS) entry which is preliminary data.</text>
</comment>
<dbReference type="InterPro" id="IPR043129">
    <property type="entry name" value="ATPase_NBD"/>
</dbReference>
<dbReference type="Pfam" id="PF12693">
    <property type="entry name" value="GspL_C"/>
    <property type="match status" value="1"/>
</dbReference>
<keyword evidence="6" id="KW-0812">Transmembrane</keyword>
<dbReference type="InterPro" id="IPR024230">
    <property type="entry name" value="GspL_cyto_dom"/>
</dbReference>
<dbReference type="RefSeq" id="WP_210808315.1">
    <property type="nucleotide sequence ID" value="NZ_JAGQDG010000003.1"/>
</dbReference>
<evidence type="ECO:0000256" key="5">
    <source>
        <dbReference type="ARBA" id="ARBA00022519"/>
    </source>
</evidence>